<proteinExistence type="predicted"/>
<keyword evidence="1" id="KW-0064">Aspartyl protease</keyword>
<dbReference type="GO" id="GO:0015074">
    <property type="term" value="P:DNA integration"/>
    <property type="evidence" value="ECO:0007669"/>
    <property type="project" value="InterPro"/>
</dbReference>
<dbReference type="PANTHER" id="PTHR11439:SF455">
    <property type="entry name" value="RLK (RECEPTOR-LIKE PROTEIN KINASE) 8, PUTATIVE-RELATED"/>
    <property type="match status" value="1"/>
</dbReference>
<dbReference type="InterPro" id="IPR001584">
    <property type="entry name" value="Integrase_cat-core"/>
</dbReference>
<protein>
    <recommendedName>
        <fullName evidence="3">Integrase catalytic domain-containing protein</fullName>
    </recommendedName>
</protein>
<sequence>MAKILDLKLQLQTAKKGGATCIQYLQHVQTIADRLRSIGSVLSDQDLVMYTLQGLGTDFESFVTALSMRFPPPTMAELHGLLLAHEARVQSNLRALANGAVHLTLVEGQSGPNVQQPNSDPTVFYANGSNQKSRQGSNTQGATRQFAYNNQQRSNSNRGRGNWRGRGRGRSASSNQERQVSTNQESTPCQICDKWGHSAVDCYHRFDIRFTGPISYHAPQNQYNNQSQQQMSNQALIAEPNATPQANWFIDSGATSHVTSDINNLSAHHPYNGSEAVHIGNGTGLFIANKGSVVLQTNTRPLHLTNVLHVPQITKNLLSVSQLIRDNNVVVEFHSTFCLVKDQATHKILLRGTLHNGLYQLEDVVQCSHQVFQSSLVSPNVWHLKLAHCSASVIDKLRRFNLIPMQNSELVECSHCNKSKAHKLPFVSSTNRATKPLEVIHTDLWGPSPVVSEQGNKYYVIFIDEFSRFSWIYPCACKSDVSNLFRLFKAKVENLLGYHIKSVQCDGGTEYKPLMTQYPQISFQVSCPHTPEQNGISERKHRHVVELGLANMFHASIPMNYWDVIFESVTFVINRLPCSLNNDVSPFEMLFNQKPNYQFFHVLGCACYPLLRPYNQNKLQPRSEKCALLGYSPIYKGYKCLHIPTGRIYISRHVKFDDSDLPFTYLHTTTNDETQPYPTPPQQPLSVIPHPSDNTTPNFPDHLISSPQITTTQQNQPSSSRNAPTITSHSMMTRSKTQTLKPKIFPNHQLFTTTTSNHHPKLASVEPTCYTQAVKDKNWRLAMAAELDALAHNATWELVPPPSDAHVVGSKWLFRIKYKPDGSIEKYKARLVAKGYSQLEGIDYYETFSPVVKPSTVRVVLSIAISHNWPLHQLDVNNAFLHGDLEETIFMEQPPGFSDTLYPNHVCKLKKAIYGLKQAPRAWFFKLKEFLTTHQFVSSQCDHSLFILKTTSTIMYLLVYVDDIIITGNSPKAIDKLIKTLDAEFSIKDLGELSYFLGIEVSSFHKNLHLSQHRYLQTVLTRAAMADAKPCQTPMQAGIQPSKFEGSLMENPHMYRSIVGALQYATITRPDLTFAVNKASQFVAAPTEKHWQLVKRILRYIRGTLHHGLIIKPSTDLSIHAYCDADWAGCPNDRRSTTGYAVYMGCNLISWSAKKQATVSRSSTEAEYRSLAVTTQEVLWLNYLLSELGYVTKHVPTLWCDNLGATFLAANPVFHARTKHIELDFHFVREKVNAKQLSVRFICSNDQLGDIFTKSLAKARFHCIRDKLNVIHNPLSLRGPIEVTDSEEIEAMEASSSNDTGQD</sequence>
<dbReference type="InterPro" id="IPR013103">
    <property type="entry name" value="RVT_2"/>
</dbReference>
<dbReference type="InterPro" id="IPR012337">
    <property type="entry name" value="RNaseH-like_sf"/>
</dbReference>
<accession>A0AAV8GFS7</accession>
<evidence type="ECO:0000313" key="5">
    <source>
        <dbReference type="Proteomes" id="UP001140206"/>
    </source>
</evidence>
<dbReference type="GO" id="GO:0004190">
    <property type="term" value="F:aspartic-type endopeptidase activity"/>
    <property type="evidence" value="ECO:0007669"/>
    <property type="project" value="UniProtKB-KW"/>
</dbReference>
<feature type="compositionally biased region" description="Polar residues" evidence="2">
    <location>
        <begin position="177"/>
        <end position="188"/>
    </location>
</feature>
<dbReference type="Proteomes" id="UP001140206">
    <property type="component" value="Chromosome 1"/>
</dbReference>
<keyword evidence="5" id="KW-1185">Reference proteome</keyword>
<dbReference type="InterPro" id="IPR036397">
    <property type="entry name" value="RNaseH_sf"/>
</dbReference>
<feature type="compositionally biased region" description="Polar residues" evidence="2">
    <location>
        <begin position="110"/>
        <end position="148"/>
    </location>
</feature>
<dbReference type="InterPro" id="IPR043502">
    <property type="entry name" value="DNA/RNA_pol_sf"/>
</dbReference>
<evidence type="ECO:0000259" key="3">
    <source>
        <dbReference type="PROSITE" id="PS50994"/>
    </source>
</evidence>
<organism evidence="4 5">
    <name type="scientific">Rhynchospora pubera</name>
    <dbReference type="NCBI Taxonomy" id="906938"/>
    <lineage>
        <taxon>Eukaryota</taxon>
        <taxon>Viridiplantae</taxon>
        <taxon>Streptophyta</taxon>
        <taxon>Embryophyta</taxon>
        <taxon>Tracheophyta</taxon>
        <taxon>Spermatophyta</taxon>
        <taxon>Magnoliopsida</taxon>
        <taxon>Liliopsida</taxon>
        <taxon>Poales</taxon>
        <taxon>Cyperaceae</taxon>
        <taxon>Cyperoideae</taxon>
        <taxon>Rhynchosporeae</taxon>
        <taxon>Rhynchospora</taxon>
    </lineage>
</organism>
<dbReference type="SUPFAM" id="SSF56672">
    <property type="entry name" value="DNA/RNA polymerases"/>
    <property type="match status" value="1"/>
</dbReference>
<reference evidence="4" key="1">
    <citation type="submission" date="2022-08" db="EMBL/GenBank/DDBJ databases">
        <authorList>
            <person name="Marques A."/>
        </authorList>
    </citation>
    <scope>NUCLEOTIDE SEQUENCE</scope>
    <source>
        <strain evidence="4">RhyPub2mFocal</strain>
        <tissue evidence="4">Leaves</tissue>
    </source>
</reference>
<comment type="caution">
    <text evidence="4">The sequence shown here is derived from an EMBL/GenBank/DDBJ whole genome shotgun (WGS) entry which is preliminary data.</text>
</comment>
<feature type="region of interest" description="Disordered" evidence="2">
    <location>
        <begin position="109"/>
        <end position="188"/>
    </location>
</feature>
<dbReference type="Pfam" id="PF22936">
    <property type="entry name" value="Pol_BBD"/>
    <property type="match status" value="1"/>
</dbReference>
<dbReference type="InterPro" id="IPR054722">
    <property type="entry name" value="PolX-like_BBD"/>
</dbReference>
<feature type="domain" description="Integrase catalytic" evidence="3">
    <location>
        <begin position="432"/>
        <end position="594"/>
    </location>
</feature>
<dbReference type="CDD" id="cd09272">
    <property type="entry name" value="RNase_HI_RT_Ty1"/>
    <property type="match status" value="1"/>
</dbReference>
<evidence type="ECO:0000313" key="4">
    <source>
        <dbReference type="EMBL" id="KAJ4802211.1"/>
    </source>
</evidence>
<keyword evidence="1" id="KW-0645">Protease</keyword>
<dbReference type="Pfam" id="PF25597">
    <property type="entry name" value="SH3_retrovirus"/>
    <property type="match status" value="1"/>
</dbReference>
<keyword evidence="1" id="KW-0378">Hydrolase</keyword>
<dbReference type="SUPFAM" id="SSF53098">
    <property type="entry name" value="Ribonuclease H-like"/>
    <property type="match status" value="1"/>
</dbReference>
<evidence type="ECO:0000256" key="2">
    <source>
        <dbReference type="SAM" id="MobiDB-lite"/>
    </source>
</evidence>
<name>A0AAV8GFS7_9POAL</name>
<dbReference type="Pfam" id="PF14223">
    <property type="entry name" value="Retrotran_gag_2"/>
    <property type="match status" value="1"/>
</dbReference>
<gene>
    <name evidence="4" type="ORF">LUZ62_014777</name>
</gene>
<dbReference type="Pfam" id="PF07727">
    <property type="entry name" value="RVT_2"/>
    <property type="match status" value="1"/>
</dbReference>
<dbReference type="PROSITE" id="PS50994">
    <property type="entry name" value="INTEGRASE"/>
    <property type="match status" value="1"/>
</dbReference>
<dbReference type="Gene3D" id="3.30.420.10">
    <property type="entry name" value="Ribonuclease H-like superfamily/Ribonuclease H"/>
    <property type="match status" value="1"/>
</dbReference>
<dbReference type="InterPro" id="IPR057670">
    <property type="entry name" value="SH3_retrovirus"/>
</dbReference>
<dbReference type="EMBL" id="JAMFTS010000001">
    <property type="protein sequence ID" value="KAJ4802211.1"/>
    <property type="molecule type" value="Genomic_DNA"/>
</dbReference>
<dbReference type="PANTHER" id="PTHR11439">
    <property type="entry name" value="GAG-POL-RELATED RETROTRANSPOSON"/>
    <property type="match status" value="1"/>
</dbReference>
<feature type="compositionally biased region" description="Low complexity" evidence="2">
    <location>
        <begin position="149"/>
        <end position="160"/>
    </location>
</feature>
<evidence type="ECO:0000256" key="1">
    <source>
        <dbReference type="ARBA" id="ARBA00022750"/>
    </source>
</evidence>
<feature type="compositionally biased region" description="Polar residues" evidence="2">
    <location>
        <begin position="705"/>
        <end position="737"/>
    </location>
</feature>
<dbReference type="GO" id="GO:0003676">
    <property type="term" value="F:nucleic acid binding"/>
    <property type="evidence" value="ECO:0007669"/>
    <property type="project" value="InterPro"/>
</dbReference>
<feature type="region of interest" description="Disordered" evidence="2">
    <location>
        <begin position="667"/>
        <end position="737"/>
    </location>
</feature>